<dbReference type="AlphaFoldDB" id="A0A839GAS1"/>
<dbReference type="Proteomes" id="UP000563094">
    <property type="component" value="Unassembled WGS sequence"/>
</dbReference>
<comment type="caution">
    <text evidence="1">The sequence shown here is derived from an EMBL/GenBank/DDBJ whole genome shotgun (WGS) entry which is preliminary data.</text>
</comment>
<name>A0A839GAS1_9BACT</name>
<evidence type="ECO:0000313" key="2">
    <source>
        <dbReference type="Proteomes" id="UP000563094"/>
    </source>
</evidence>
<evidence type="ECO:0000313" key="1">
    <source>
        <dbReference type="EMBL" id="MBA9075390.1"/>
    </source>
</evidence>
<organism evidence="1 2">
    <name type="scientific">Rufibacter quisquiliarum</name>
    <dbReference type="NCBI Taxonomy" id="1549639"/>
    <lineage>
        <taxon>Bacteria</taxon>
        <taxon>Pseudomonadati</taxon>
        <taxon>Bacteroidota</taxon>
        <taxon>Cytophagia</taxon>
        <taxon>Cytophagales</taxon>
        <taxon>Hymenobacteraceae</taxon>
        <taxon>Rufibacter</taxon>
    </lineage>
</organism>
<evidence type="ECO:0008006" key="3">
    <source>
        <dbReference type="Google" id="ProtNLM"/>
    </source>
</evidence>
<gene>
    <name evidence="1" type="ORF">FHS90_000087</name>
</gene>
<reference evidence="1 2" key="1">
    <citation type="submission" date="2020-08" db="EMBL/GenBank/DDBJ databases">
        <title>Genomic Encyclopedia of Type Strains, Phase IV (KMG-IV): sequencing the most valuable type-strain genomes for metagenomic binning, comparative biology and taxonomic classification.</title>
        <authorList>
            <person name="Goeker M."/>
        </authorList>
    </citation>
    <scope>NUCLEOTIDE SEQUENCE [LARGE SCALE GENOMIC DNA]</scope>
    <source>
        <strain evidence="1 2">DSM 29854</strain>
    </source>
</reference>
<dbReference type="EMBL" id="JACJIQ010000001">
    <property type="protein sequence ID" value="MBA9075390.1"/>
    <property type="molecule type" value="Genomic_DNA"/>
</dbReference>
<protein>
    <recommendedName>
        <fullName evidence="3">Universal stress protein</fullName>
    </recommendedName>
</protein>
<sequence>MTHVLLPSNFQEDSFASLVELTETFSGLPLKVVLFHALEIPTSITELLMLPREGGWEELAPKGFAQKCQRLVQELGQIQELTHTVFYGNTQRAFTNFLKAHRIDFMAVPKGFCFQALSTRSQNPLPFLEKAVLPLVTISPGEPQLAQAFA</sequence>
<keyword evidence="2" id="KW-1185">Reference proteome</keyword>
<accession>A0A839GAS1</accession>
<proteinExistence type="predicted"/>
<dbReference type="RefSeq" id="WP_182511165.1">
    <property type="nucleotide sequence ID" value="NZ_JACJIQ010000001.1"/>
</dbReference>